<protein>
    <submittedName>
        <fullName evidence="2">Uncharacterized protein</fullName>
    </submittedName>
</protein>
<organism evidence="2 3">
    <name type="scientific">Tetraparma gracilis</name>
    <dbReference type="NCBI Taxonomy" id="2962635"/>
    <lineage>
        <taxon>Eukaryota</taxon>
        <taxon>Sar</taxon>
        <taxon>Stramenopiles</taxon>
        <taxon>Ochrophyta</taxon>
        <taxon>Bolidophyceae</taxon>
        <taxon>Parmales</taxon>
        <taxon>Triparmaceae</taxon>
        <taxon>Tetraparma</taxon>
    </lineage>
</organism>
<evidence type="ECO:0000256" key="1">
    <source>
        <dbReference type="SAM" id="MobiDB-lite"/>
    </source>
</evidence>
<proteinExistence type="predicted"/>
<reference evidence="2 3" key="1">
    <citation type="journal article" date="2023" name="Commun. Biol.">
        <title>Genome analysis of Parmales, the sister group of diatoms, reveals the evolutionary specialization of diatoms from phago-mixotrophs to photoautotrophs.</title>
        <authorList>
            <person name="Ban H."/>
            <person name="Sato S."/>
            <person name="Yoshikawa S."/>
            <person name="Yamada K."/>
            <person name="Nakamura Y."/>
            <person name="Ichinomiya M."/>
            <person name="Sato N."/>
            <person name="Blanc-Mathieu R."/>
            <person name="Endo H."/>
            <person name="Kuwata A."/>
            <person name="Ogata H."/>
        </authorList>
    </citation>
    <scope>NUCLEOTIDE SEQUENCE [LARGE SCALE GENOMIC DNA]</scope>
</reference>
<evidence type="ECO:0000313" key="2">
    <source>
        <dbReference type="EMBL" id="GMI20999.1"/>
    </source>
</evidence>
<gene>
    <name evidence="2" type="ORF">TeGR_g7009</name>
</gene>
<comment type="caution">
    <text evidence="2">The sequence shown here is derived from an EMBL/GenBank/DDBJ whole genome shotgun (WGS) entry which is preliminary data.</text>
</comment>
<feature type="non-terminal residue" evidence="2">
    <location>
        <position position="348"/>
    </location>
</feature>
<accession>A0ABQ6M7C7</accession>
<evidence type="ECO:0000313" key="3">
    <source>
        <dbReference type="Proteomes" id="UP001165060"/>
    </source>
</evidence>
<dbReference type="EMBL" id="BRYB01005150">
    <property type="protein sequence ID" value="GMI20999.1"/>
    <property type="molecule type" value="Genomic_DNA"/>
</dbReference>
<sequence length="348" mass="34966">MAAATPLLPQGLGPGGHAASAAWLLAAAASLLDREERDAESTEELLSTCAAPLLAAVRSGSPEAFANLAELTQQGSGAATDVPPTIPFDGSSLTFAPPPSFPLGDTPPALHSLPLVAVRRAVLSVALLSPSSPTAASLLHAVFSTGPSAAPSSFQSLLASFAAAAADGKRTADLWTGNPARALAAVAPLIQSEIFSSKHADATGSKMYDALLVALPLIDAELPDRACLLSDARALFHLSPSVRRSSCDALRDRAGAPPGPADVAAPLLRAWSDGPPPAFPHAYSPRASFPDGLTAGELSNLLKLISSPSTDAGIASSGAGELAGNLSKDGGAMEKLDSAKEGSAAPLQ</sequence>
<feature type="compositionally biased region" description="Basic and acidic residues" evidence="1">
    <location>
        <begin position="331"/>
        <end position="340"/>
    </location>
</feature>
<feature type="region of interest" description="Disordered" evidence="1">
    <location>
        <begin position="310"/>
        <end position="348"/>
    </location>
</feature>
<name>A0ABQ6M7C7_9STRA</name>
<dbReference type="Proteomes" id="UP001165060">
    <property type="component" value="Unassembled WGS sequence"/>
</dbReference>
<keyword evidence="3" id="KW-1185">Reference proteome</keyword>